<dbReference type="AlphaFoldDB" id="A0A848NCK5"/>
<proteinExistence type="predicted"/>
<protein>
    <submittedName>
        <fullName evidence="2">HNH endonuclease</fullName>
    </submittedName>
</protein>
<dbReference type="GO" id="GO:0004519">
    <property type="term" value="F:endonuclease activity"/>
    <property type="evidence" value="ECO:0007669"/>
    <property type="project" value="UniProtKB-KW"/>
</dbReference>
<organism evidence="2 3">
    <name type="scientific">Achromobacter ruhlandii</name>
    <dbReference type="NCBI Taxonomy" id="72557"/>
    <lineage>
        <taxon>Bacteria</taxon>
        <taxon>Pseudomonadati</taxon>
        <taxon>Pseudomonadota</taxon>
        <taxon>Betaproteobacteria</taxon>
        <taxon>Burkholderiales</taxon>
        <taxon>Alcaligenaceae</taxon>
        <taxon>Achromobacter</taxon>
    </lineage>
</organism>
<reference evidence="2 3" key="1">
    <citation type="submission" date="2020-04" db="EMBL/GenBank/DDBJ databases">
        <title>Achromobacter ruhlandii genome sequencing and assembly.</title>
        <authorList>
            <person name="Martins R.C.R."/>
            <person name="Perdigao-Neto L.V."/>
            <person name="Levin A.S.S."/>
            <person name="Costa S.F."/>
        </authorList>
    </citation>
    <scope>NUCLEOTIDE SEQUENCE [LARGE SCALE GENOMIC DNA]</scope>
    <source>
        <strain evidence="2 3">9035ralo</strain>
    </source>
</reference>
<dbReference type="CDD" id="cd00085">
    <property type="entry name" value="HNHc"/>
    <property type="match status" value="1"/>
</dbReference>
<comment type="caution">
    <text evidence="2">The sequence shown here is derived from an EMBL/GenBank/DDBJ whole genome shotgun (WGS) entry which is preliminary data.</text>
</comment>
<evidence type="ECO:0000313" key="2">
    <source>
        <dbReference type="EMBL" id="NMU88323.1"/>
    </source>
</evidence>
<evidence type="ECO:0000313" key="3">
    <source>
        <dbReference type="Proteomes" id="UP000542405"/>
    </source>
</evidence>
<keyword evidence="2" id="KW-0540">Nuclease</keyword>
<dbReference type="InterPro" id="IPR003615">
    <property type="entry name" value="HNH_nuc"/>
</dbReference>
<keyword evidence="2" id="KW-0378">Hydrolase</keyword>
<name>A0A848NCK5_9BURK</name>
<accession>A0A848NCK5</accession>
<evidence type="ECO:0000259" key="1">
    <source>
        <dbReference type="Pfam" id="PF13391"/>
    </source>
</evidence>
<keyword evidence="2" id="KW-0255">Endonuclease</keyword>
<feature type="domain" description="HNH nuclease" evidence="1">
    <location>
        <begin position="20"/>
        <end position="76"/>
    </location>
</feature>
<dbReference type="RefSeq" id="WP_116522213.1">
    <property type="nucleotide sequence ID" value="NZ_JABBZE010000001.1"/>
</dbReference>
<dbReference type="Proteomes" id="UP000542405">
    <property type="component" value="Unassembled WGS sequence"/>
</dbReference>
<dbReference type="EMBL" id="JABBZE010000001">
    <property type="protein sequence ID" value="NMU88323.1"/>
    <property type="molecule type" value="Genomic_DNA"/>
</dbReference>
<dbReference type="Pfam" id="PF13391">
    <property type="entry name" value="HNH_2"/>
    <property type="match status" value="1"/>
</dbReference>
<sequence length="261" mass="29800">MAGISERNISKLFGLAAGRCSICKIEIVQRDVKIGEMAHIIAKRRGGARGGLPFAGDINGYDNLILLCPNHHTEVDDNEEAFPPERLHQIKDAHEAYVRQVFAHQTQGRVMDLGGLQTFMKFFPFTQIVALTDGLPERFNHRLLYLDEVFDNFAKDNVHLRPFSDPTLEQFYSSFQHSISELVNYEQYAIINRKNVYLPGTLTAAAPHFSYLNRELNQDERKKACQQVQKLLQALATSYYALLDYLRSTYPEINLASFVGW</sequence>
<gene>
    <name evidence="2" type="ORF">HGQ98_00260</name>
</gene>